<proteinExistence type="predicted"/>
<dbReference type="GO" id="GO:0003676">
    <property type="term" value="F:nucleic acid binding"/>
    <property type="evidence" value="ECO:0007669"/>
    <property type="project" value="InterPro"/>
</dbReference>
<protein>
    <recommendedName>
        <fullName evidence="1">DDE-1 domain-containing protein</fullName>
    </recommendedName>
</protein>
<dbReference type="InterPro" id="IPR004875">
    <property type="entry name" value="DDE_SF_endonuclease_dom"/>
</dbReference>
<dbReference type="Pfam" id="PF03184">
    <property type="entry name" value="DDE_1"/>
    <property type="match status" value="1"/>
</dbReference>
<comment type="caution">
    <text evidence="2">The sequence shown here is derived from an EMBL/GenBank/DDBJ whole genome shotgun (WGS) entry which is preliminary data.</text>
</comment>
<keyword evidence="3" id="KW-1185">Reference proteome</keyword>
<reference evidence="2" key="2">
    <citation type="journal article" date="2023" name="Microbiol Resour">
        <title>Decontamination and Annotation of the Draft Genome Sequence of the Oomycete Lagenidium giganteum ARSEF 373.</title>
        <authorList>
            <person name="Morgan W.R."/>
            <person name="Tartar A."/>
        </authorList>
    </citation>
    <scope>NUCLEOTIDE SEQUENCE</scope>
    <source>
        <strain evidence="2">ARSEF 373</strain>
    </source>
</reference>
<reference evidence="2" key="1">
    <citation type="submission" date="2022-11" db="EMBL/GenBank/DDBJ databases">
        <authorList>
            <person name="Morgan W.R."/>
            <person name="Tartar A."/>
        </authorList>
    </citation>
    <scope>NUCLEOTIDE SEQUENCE</scope>
    <source>
        <strain evidence="2">ARSEF 373</strain>
    </source>
</reference>
<sequence>MSGRTTIEFVGARNVDVVLSMTTTSFRVSVVLCVPASGYKLKPFIVFAGSKGGKVRQELVQKNAWWDESIMHKWIDEVWAPNVQSASVLLLDSLKVHKMSSVRSKLEELQNFPQCIRPGATSVLQPLDVSDDFVTEQDCKCIVSQYLHPRDDSYRYTQMQSRVHSSSCIDQ</sequence>
<evidence type="ECO:0000313" key="3">
    <source>
        <dbReference type="Proteomes" id="UP001146120"/>
    </source>
</evidence>
<accession>A0AAV2ZBU0</accession>
<dbReference type="EMBL" id="DAKRPA010000024">
    <property type="protein sequence ID" value="DBA03047.1"/>
    <property type="molecule type" value="Genomic_DNA"/>
</dbReference>
<feature type="domain" description="DDE-1" evidence="1">
    <location>
        <begin position="27"/>
        <end position="129"/>
    </location>
</feature>
<dbReference type="Proteomes" id="UP001146120">
    <property type="component" value="Unassembled WGS sequence"/>
</dbReference>
<gene>
    <name evidence="2" type="ORF">N0F65_003235</name>
</gene>
<evidence type="ECO:0000313" key="2">
    <source>
        <dbReference type="EMBL" id="DBA03047.1"/>
    </source>
</evidence>
<dbReference type="AlphaFoldDB" id="A0AAV2ZBU0"/>
<name>A0AAV2ZBU0_9STRA</name>
<organism evidence="2 3">
    <name type="scientific">Lagenidium giganteum</name>
    <dbReference type="NCBI Taxonomy" id="4803"/>
    <lineage>
        <taxon>Eukaryota</taxon>
        <taxon>Sar</taxon>
        <taxon>Stramenopiles</taxon>
        <taxon>Oomycota</taxon>
        <taxon>Peronosporomycetes</taxon>
        <taxon>Pythiales</taxon>
        <taxon>Pythiaceae</taxon>
    </lineage>
</organism>
<evidence type="ECO:0000259" key="1">
    <source>
        <dbReference type="Pfam" id="PF03184"/>
    </source>
</evidence>